<name>A0ACC3SPM3_9PEZI</name>
<dbReference type="EMBL" id="JAMKPW020000001">
    <property type="protein sequence ID" value="KAK8222010.1"/>
    <property type="molecule type" value="Genomic_DNA"/>
</dbReference>
<accession>A0ACC3SPM3</accession>
<evidence type="ECO:0000313" key="1">
    <source>
        <dbReference type="EMBL" id="KAK8222010.1"/>
    </source>
</evidence>
<proteinExistence type="predicted"/>
<reference evidence="1" key="1">
    <citation type="submission" date="2024-02" db="EMBL/GenBank/DDBJ databases">
        <title>Metagenome Assembled Genome of Zalaria obscura JY119.</title>
        <authorList>
            <person name="Vighnesh L."/>
            <person name="Jagadeeshwari U."/>
            <person name="Venkata Ramana C."/>
            <person name="Sasikala C."/>
        </authorList>
    </citation>
    <scope>NUCLEOTIDE SEQUENCE</scope>
    <source>
        <strain evidence="1">JY119</strain>
    </source>
</reference>
<protein>
    <submittedName>
        <fullName evidence="1">Uncharacterized protein</fullName>
    </submittedName>
</protein>
<organism evidence="1 2">
    <name type="scientific">Zalaria obscura</name>
    <dbReference type="NCBI Taxonomy" id="2024903"/>
    <lineage>
        <taxon>Eukaryota</taxon>
        <taxon>Fungi</taxon>
        <taxon>Dikarya</taxon>
        <taxon>Ascomycota</taxon>
        <taxon>Pezizomycotina</taxon>
        <taxon>Dothideomycetes</taxon>
        <taxon>Dothideomycetidae</taxon>
        <taxon>Dothideales</taxon>
        <taxon>Zalariaceae</taxon>
        <taxon>Zalaria</taxon>
    </lineage>
</organism>
<comment type="caution">
    <text evidence="1">The sequence shown here is derived from an EMBL/GenBank/DDBJ whole genome shotgun (WGS) entry which is preliminary data.</text>
</comment>
<sequence>MEQSGACLPPLSPSKSTQSPTRELVVRLCRRSYNRPLRGIKDIPGTVQRVFLAEATDGGCAVLKLPPLCTVRLLRHEKDSLAVDANFLRISSSREGSTIPKIIANDVTPSTLGSAYTFFDCGRSVPLSSLSNLTTAHIRVVERTLALWLASISCLPASSFGFLYAIMRGTKDQTWRLAFARMVESTLRDGEDMLVSLPYDRIRMYIQRFGPVLDTITTPGLLFINACDRGNILVDPNTMAVTGLIDYSSAVWGDPELAACSATSGTSRLRLDPTALRISRNSSSAHATVQDEGKVIRHLL</sequence>
<gene>
    <name evidence="1" type="ORF">M8818_000178</name>
</gene>
<keyword evidence="2" id="KW-1185">Reference proteome</keyword>
<evidence type="ECO:0000313" key="2">
    <source>
        <dbReference type="Proteomes" id="UP001320706"/>
    </source>
</evidence>
<dbReference type="Proteomes" id="UP001320706">
    <property type="component" value="Unassembled WGS sequence"/>
</dbReference>